<keyword evidence="1" id="KW-0614">Plasmid</keyword>
<evidence type="ECO:0000313" key="1">
    <source>
        <dbReference type="EMBL" id="AXA42591.1"/>
    </source>
</evidence>
<dbReference type="EMBL" id="CP030761">
    <property type="protein sequence ID" value="AXA42591.1"/>
    <property type="molecule type" value="Genomic_DNA"/>
</dbReference>
<reference evidence="1 2" key="1">
    <citation type="submission" date="2018-07" db="EMBL/GenBank/DDBJ databases">
        <title>Rhizobium leguminosarum strain:ATCC 14479 Genome sequencing and assembly.</title>
        <authorList>
            <person name="Chakraborty R."/>
        </authorList>
    </citation>
    <scope>NUCLEOTIDE SEQUENCE [LARGE SCALE GENOMIC DNA]</scope>
    <source>
        <strain evidence="1 2">ATCC 14479</strain>
        <plasmid evidence="2">Plasmid unnamed1</plasmid>
    </source>
</reference>
<protein>
    <submittedName>
        <fullName evidence="1">Uncharacterized protein</fullName>
    </submittedName>
</protein>
<geneLocation type="plasmid" evidence="1 2">
    <name>unnamed1</name>
</geneLocation>
<dbReference type="AlphaFoldDB" id="A0A2Z4YMW0"/>
<evidence type="ECO:0000313" key="2">
    <source>
        <dbReference type="Proteomes" id="UP000251166"/>
    </source>
</evidence>
<accession>A0A2Z4YMW0</accession>
<sequence>MKRGELKPEIRQTASVALTYNHSLFASGRLPLSLVSGNPLHGIRGGKT</sequence>
<dbReference type="RefSeq" id="WP_162710330.1">
    <property type="nucleotide sequence ID" value="NZ_CP030761.1"/>
</dbReference>
<dbReference type="Proteomes" id="UP000251166">
    <property type="component" value="Plasmid unnamed1"/>
</dbReference>
<name>A0A2Z4YMW0_RHILE</name>
<organism evidence="1 2">
    <name type="scientific">Rhizobium leguminosarum</name>
    <dbReference type="NCBI Taxonomy" id="384"/>
    <lineage>
        <taxon>Bacteria</taxon>
        <taxon>Pseudomonadati</taxon>
        <taxon>Pseudomonadota</taxon>
        <taxon>Alphaproteobacteria</taxon>
        <taxon>Hyphomicrobiales</taxon>
        <taxon>Rhizobiaceae</taxon>
        <taxon>Rhizobium/Agrobacterium group</taxon>
        <taxon>Rhizobium</taxon>
    </lineage>
</organism>
<proteinExistence type="predicted"/>
<gene>
    <name evidence="1" type="ORF">DLJ82_5030</name>
</gene>